<dbReference type="GeneTree" id="ENSGT00940000157727"/>
<proteinExistence type="inferred from homology"/>
<dbReference type="Pfam" id="PF05587">
    <property type="entry name" value="Anth_Ig"/>
    <property type="match status" value="1"/>
</dbReference>
<evidence type="ECO:0000256" key="5">
    <source>
        <dbReference type="ARBA" id="ARBA00022729"/>
    </source>
</evidence>
<dbReference type="GO" id="GO:0046872">
    <property type="term" value="F:metal ion binding"/>
    <property type="evidence" value="ECO:0007669"/>
    <property type="project" value="UniProtKB-KW"/>
</dbReference>
<comment type="similarity">
    <text evidence="2">Belongs to the ATR family.</text>
</comment>
<evidence type="ECO:0000256" key="6">
    <source>
        <dbReference type="ARBA" id="ARBA00022989"/>
    </source>
</evidence>
<dbReference type="PROSITE" id="PS50234">
    <property type="entry name" value="VWFA"/>
    <property type="match status" value="1"/>
</dbReference>
<protein>
    <recommendedName>
        <fullName evidence="8">VWFA domain-containing protein</fullName>
    </recommendedName>
</protein>
<evidence type="ECO:0000256" key="3">
    <source>
        <dbReference type="ARBA" id="ARBA00022692"/>
    </source>
</evidence>
<keyword evidence="7" id="KW-0472">Membrane</keyword>
<evidence type="ECO:0000256" key="4">
    <source>
        <dbReference type="ARBA" id="ARBA00022723"/>
    </source>
</evidence>
<dbReference type="SMR" id="A0A3Q1N3E0"/>
<evidence type="ECO:0000313" key="9">
    <source>
        <dbReference type="Ensembl" id="ENSBTAP00000063981.1"/>
    </source>
</evidence>
<evidence type="ECO:0000313" key="10">
    <source>
        <dbReference type="Proteomes" id="UP000009136"/>
    </source>
</evidence>
<dbReference type="STRING" id="9913.ENSBTAP00000063981"/>
<dbReference type="InParanoid" id="A0A3Q1N3E0"/>
<keyword evidence="6" id="KW-1133">Transmembrane helix</keyword>
<comment type="subcellular location">
    <subcellularLocation>
        <location evidence="1">Membrane</location>
        <topology evidence="1">Single-pass type I membrane protein</topology>
    </subcellularLocation>
</comment>
<name>A0A3Q1N3E0_BOVIN</name>
<evidence type="ECO:0000256" key="1">
    <source>
        <dbReference type="ARBA" id="ARBA00004479"/>
    </source>
</evidence>
<dbReference type="Ensembl" id="ENSBTAT00000067700.2">
    <property type="protein sequence ID" value="ENSBTAP00000063981.1"/>
    <property type="gene ID" value="ENSBTAG00000052872.2"/>
</dbReference>
<dbReference type="InterPro" id="IPR002035">
    <property type="entry name" value="VWF_A"/>
</dbReference>
<keyword evidence="5" id="KW-0732">Signal</keyword>
<dbReference type="PANTHER" id="PTHR16059">
    <property type="entry name" value="ANTHRAX TOXIN RECEPTOR"/>
    <property type="match status" value="1"/>
</dbReference>
<dbReference type="SUPFAM" id="SSF53300">
    <property type="entry name" value="vWA-like"/>
    <property type="match status" value="1"/>
</dbReference>
<dbReference type="Bgee" id="ENSBTAG00000052872">
    <property type="expression patterns" value="Expressed in spermatid and 77 other cell types or tissues"/>
</dbReference>
<dbReference type="PANTHER" id="PTHR16059:SF13">
    <property type="entry name" value="ANTHRAX TOXIN RECEPTOR 2"/>
    <property type="match status" value="1"/>
</dbReference>
<keyword evidence="4" id="KW-0479">Metal-binding</keyword>
<keyword evidence="3" id="KW-0812">Transmembrane</keyword>
<dbReference type="Proteomes" id="UP000009136">
    <property type="component" value="Chromosome 28"/>
</dbReference>
<accession>A0A3Q1N3E0</accession>
<dbReference type="OMA" id="AWACETE"/>
<dbReference type="AlphaFoldDB" id="A0A3Q1N3E0"/>
<dbReference type="InterPro" id="IPR008400">
    <property type="entry name" value="Anthrax_toxin_rcpt_extracel"/>
</dbReference>
<dbReference type="GO" id="GO:0009986">
    <property type="term" value="C:cell surface"/>
    <property type="evidence" value="ECO:0000318"/>
    <property type="project" value="GO_Central"/>
</dbReference>
<evidence type="ECO:0000256" key="2">
    <source>
        <dbReference type="ARBA" id="ARBA00008095"/>
    </source>
</evidence>
<dbReference type="VEuPathDB" id="HostDB:ENSBTAG00000052872"/>
<reference evidence="9" key="1">
    <citation type="submission" date="2018-03" db="EMBL/GenBank/DDBJ databases">
        <title>ARS-UCD1.2.</title>
        <authorList>
            <person name="Rosen B.D."/>
            <person name="Bickhart D.M."/>
            <person name="Koren S."/>
            <person name="Schnabel R.D."/>
            <person name="Hall R."/>
            <person name="Zimin A."/>
            <person name="Dreischer C."/>
            <person name="Schultheiss S."/>
            <person name="Schroeder S.G."/>
            <person name="Elsik C.G."/>
            <person name="Couldrey C."/>
            <person name="Liu G.E."/>
            <person name="Van Tassell C.P."/>
            <person name="Phillippy A.M."/>
            <person name="Smith T.P.L."/>
            <person name="Medrano J.F."/>
        </authorList>
    </citation>
    <scope>NUCLEOTIDE SEQUENCE [LARGE SCALE GENOMIC DNA]</scope>
    <source>
        <strain evidence="9">Hereford</strain>
    </source>
</reference>
<dbReference type="Gene3D" id="3.40.50.410">
    <property type="entry name" value="von Willebrand factor, type A domain"/>
    <property type="match status" value="1"/>
</dbReference>
<evidence type="ECO:0000256" key="7">
    <source>
        <dbReference type="ARBA" id="ARBA00023136"/>
    </source>
</evidence>
<gene>
    <name evidence="9" type="primary">LOC112444752</name>
</gene>
<dbReference type="InterPro" id="IPR036465">
    <property type="entry name" value="vWFA_dom_sf"/>
</dbReference>
<evidence type="ECO:0000259" key="8">
    <source>
        <dbReference type="PROSITE" id="PS50234"/>
    </source>
</evidence>
<dbReference type="GO" id="GO:0004888">
    <property type="term" value="F:transmembrane signaling receptor activity"/>
    <property type="evidence" value="ECO:0000318"/>
    <property type="project" value="GO_Central"/>
</dbReference>
<dbReference type="Pfam" id="PF00092">
    <property type="entry name" value="VWA"/>
    <property type="match status" value="1"/>
</dbReference>
<reference evidence="9" key="3">
    <citation type="submission" date="2025-09" db="UniProtKB">
        <authorList>
            <consortium name="Ensembl"/>
        </authorList>
    </citation>
    <scope>IDENTIFICATION</scope>
    <source>
        <strain evidence="9">Hereford</strain>
    </source>
</reference>
<keyword evidence="10" id="KW-1185">Reference proteome</keyword>
<reference evidence="9" key="2">
    <citation type="submission" date="2025-08" db="UniProtKB">
        <authorList>
            <consortium name="Ensembl"/>
        </authorList>
    </citation>
    <scope>IDENTIFICATION</scope>
    <source>
        <strain evidence="9">Hereford</strain>
    </source>
</reference>
<organism evidence="9 10">
    <name type="scientific">Bos taurus</name>
    <name type="common">Bovine</name>
    <dbReference type="NCBI Taxonomy" id="9913"/>
    <lineage>
        <taxon>Eukaryota</taxon>
        <taxon>Metazoa</taxon>
        <taxon>Chordata</taxon>
        <taxon>Craniata</taxon>
        <taxon>Vertebrata</taxon>
        <taxon>Euteleostomi</taxon>
        <taxon>Mammalia</taxon>
        <taxon>Eutheria</taxon>
        <taxon>Laurasiatheria</taxon>
        <taxon>Artiodactyla</taxon>
        <taxon>Ruminantia</taxon>
        <taxon>Pecora</taxon>
        <taxon>Bovidae</taxon>
        <taxon>Bovinae</taxon>
        <taxon>Bos</taxon>
    </lineage>
</organism>
<dbReference type="GO" id="GO:0005886">
    <property type="term" value="C:plasma membrane"/>
    <property type="evidence" value="ECO:0000318"/>
    <property type="project" value="GO_Central"/>
</dbReference>
<sequence length="305" mass="34260">MNPCFLPSPKLRISLITYSSVSNIILPLTSDRNELKQGLQRLRGVRPSGTRRLHDGLKRAGDEIAKIYSANNKAASMVYALTAGSLDKWTVWAAMRESNRLKNFKTKLYAIGMKNSQRNQLFEIVGAKTQVYELPKPDDMEGFIVSLVGNSCKQVMGGDTYYACVGESYHLGFYAPDLSPDKISDYTCRYKLDKNKVYTKPPDSVTGEKLVCIGHVFLEAGKVVIVDYSLNRENTWSERSLKITSRDCVSECWVARESAWEEETTRDAGQGNNIIGKGPASLVPEFFIRELSPQLWFVKFTGMPL</sequence>
<feature type="domain" description="VWFA" evidence="8">
    <location>
        <begin position="1"/>
        <end position="148"/>
    </location>
</feature>